<feature type="domain" description="BioF2-like acetyltransferase" evidence="1">
    <location>
        <begin position="104"/>
        <end position="216"/>
    </location>
</feature>
<dbReference type="Pfam" id="PF13480">
    <property type="entry name" value="Acetyltransf_6"/>
    <property type="match status" value="1"/>
</dbReference>
<dbReference type="Proteomes" id="UP000190774">
    <property type="component" value="Unassembled WGS sequence"/>
</dbReference>
<dbReference type="SUPFAM" id="SSF55729">
    <property type="entry name" value="Acyl-CoA N-acyltransferases (Nat)"/>
    <property type="match status" value="1"/>
</dbReference>
<dbReference type="EMBL" id="FUYE01000009">
    <property type="protein sequence ID" value="SKA99721.1"/>
    <property type="molecule type" value="Genomic_DNA"/>
</dbReference>
<proteinExistence type="predicted"/>
<sequence>MEHLQAFYQRTGQSSSQMAGGVWLVETRLSVFSTPGSIPLRPTKSEIVNLLQRTGRIAAIFGSGFETGKEVNSFVVRDRSYGMQSLQRQFRQQVKIALQHCHCRPVEWHEMARLALPVNQSTMARRGVHAPRYTDPMCWAAYCEAASLLPGCEAIGCFVGGELAAYMITWLHAGVCYGLYMLWTESLRAAHPTHALYYETVRDRMSRPEVEAMCVGRQTVPAMTSVDRFKRHAGFMPEPCHVGVILRPGVSSIMTHPWSVRALRSIRQRAGHRWPKLHHAEVFEVAAETHLS</sequence>
<dbReference type="GO" id="GO:0016740">
    <property type="term" value="F:transferase activity"/>
    <property type="evidence" value="ECO:0007669"/>
    <property type="project" value="UniProtKB-KW"/>
</dbReference>
<organism evidence="2 3">
    <name type="scientific">Prosthecobacter debontii</name>
    <dbReference type="NCBI Taxonomy" id="48467"/>
    <lineage>
        <taxon>Bacteria</taxon>
        <taxon>Pseudomonadati</taxon>
        <taxon>Verrucomicrobiota</taxon>
        <taxon>Verrucomicrobiia</taxon>
        <taxon>Verrucomicrobiales</taxon>
        <taxon>Verrucomicrobiaceae</taxon>
        <taxon>Prosthecobacter</taxon>
    </lineage>
</organism>
<accession>A0A1T4YEI4</accession>
<dbReference type="InterPro" id="IPR016181">
    <property type="entry name" value="Acyl_CoA_acyltransferase"/>
</dbReference>
<evidence type="ECO:0000313" key="2">
    <source>
        <dbReference type="EMBL" id="SKA99721.1"/>
    </source>
</evidence>
<gene>
    <name evidence="2" type="ORF">SAMN02745166_03010</name>
</gene>
<keyword evidence="2" id="KW-0808">Transferase</keyword>
<evidence type="ECO:0000259" key="1">
    <source>
        <dbReference type="Pfam" id="PF13480"/>
    </source>
</evidence>
<protein>
    <submittedName>
        <fullName evidence="2">Acetyltransferase (GNAT) domain-containing protein</fullName>
    </submittedName>
</protein>
<dbReference type="AlphaFoldDB" id="A0A1T4YEI4"/>
<dbReference type="RefSeq" id="WP_176159461.1">
    <property type="nucleotide sequence ID" value="NZ_FUYE01000009.1"/>
</dbReference>
<reference evidence="3" key="1">
    <citation type="submission" date="2017-02" db="EMBL/GenBank/DDBJ databases">
        <authorList>
            <person name="Varghese N."/>
            <person name="Submissions S."/>
        </authorList>
    </citation>
    <scope>NUCLEOTIDE SEQUENCE [LARGE SCALE GENOMIC DNA]</scope>
    <source>
        <strain evidence="3">ATCC 700200</strain>
    </source>
</reference>
<keyword evidence="3" id="KW-1185">Reference proteome</keyword>
<name>A0A1T4YEI4_9BACT</name>
<evidence type="ECO:0000313" key="3">
    <source>
        <dbReference type="Proteomes" id="UP000190774"/>
    </source>
</evidence>
<dbReference type="InterPro" id="IPR038740">
    <property type="entry name" value="BioF2-like_GNAT_dom"/>
</dbReference>
<dbReference type="STRING" id="48467.SAMN02745166_03010"/>